<protein>
    <submittedName>
        <fullName evidence="1">Uncharacterized protein</fullName>
    </submittedName>
</protein>
<sequence>MKLPSRAKQAEEKGSEVFYPPLSPEAGYFIDYMLSLDFIEPGMAGPVRLSFTEIYSWSKLHGVQLKPWEVTLIRKMSTEFASEVSAAESPQRPAPWTPEVVAVDQTKLASHIKDVLRGR</sequence>
<proteinExistence type="predicted"/>
<evidence type="ECO:0000313" key="1">
    <source>
        <dbReference type="EMBL" id="MBB6578010.1"/>
    </source>
</evidence>
<gene>
    <name evidence="1" type="ORF">HNP33_002078</name>
</gene>
<dbReference type="Proteomes" id="UP000562492">
    <property type="component" value="Unassembled WGS sequence"/>
</dbReference>
<dbReference type="Pfam" id="PF23812">
    <property type="entry name" value="Phage_TAC_18"/>
    <property type="match status" value="1"/>
</dbReference>
<dbReference type="EMBL" id="JACHKZ010000010">
    <property type="protein sequence ID" value="MBB6578010.1"/>
    <property type="molecule type" value="Genomic_DNA"/>
</dbReference>
<organism evidence="1 2">
    <name type="scientific">Comamonas odontotermitis</name>
    <dbReference type="NCBI Taxonomy" id="379895"/>
    <lineage>
        <taxon>Bacteria</taxon>
        <taxon>Pseudomonadati</taxon>
        <taxon>Pseudomonadota</taxon>
        <taxon>Betaproteobacteria</taxon>
        <taxon>Burkholderiales</taxon>
        <taxon>Comamonadaceae</taxon>
        <taxon>Comamonas</taxon>
    </lineage>
</organism>
<dbReference type="RefSeq" id="WP_184708046.1">
    <property type="nucleotide sequence ID" value="NZ_JACHKZ010000010.1"/>
</dbReference>
<name>A0ABR6RFS5_9BURK</name>
<evidence type="ECO:0000313" key="2">
    <source>
        <dbReference type="Proteomes" id="UP000562492"/>
    </source>
</evidence>
<dbReference type="InterPro" id="IPR056919">
    <property type="entry name" value="Phage_TAC_18"/>
</dbReference>
<comment type="caution">
    <text evidence="1">The sequence shown here is derived from an EMBL/GenBank/DDBJ whole genome shotgun (WGS) entry which is preliminary data.</text>
</comment>
<keyword evidence="2" id="KW-1185">Reference proteome</keyword>
<reference evidence="1 2" key="1">
    <citation type="submission" date="2020-08" db="EMBL/GenBank/DDBJ databases">
        <title>Functional genomics of gut bacteria from endangered species of beetles.</title>
        <authorList>
            <person name="Carlos-Shanley C."/>
        </authorList>
    </citation>
    <scope>NUCLEOTIDE SEQUENCE [LARGE SCALE GENOMIC DNA]</scope>
    <source>
        <strain evidence="1 2">S00124</strain>
    </source>
</reference>
<accession>A0ABR6RFS5</accession>